<keyword evidence="2" id="KW-1185">Reference proteome</keyword>
<dbReference type="AlphaFoldDB" id="A7T7R8"/>
<reference evidence="1 2" key="1">
    <citation type="journal article" date="2007" name="Science">
        <title>Sea anemone genome reveals ancestral eumetazoan gene repertoire and genomic organization.</title>
        <authorList>
            <person name="Putnam N.H."/>
            <person name="Srivastava M."/>
            <person name="Hellsten U."/>
            <person name="Dirks B."/>
            <person name="Chapman J."/>
            <person name="Salamov A."/>
            <person name="Terry A."/>
            <person name="Shapiro H."/>
            <person name="Lindquist E."/>
            <person name="Kapitonov V.V."/>
            <person name="Jurka J."/>
            <person name="Genikhovich G."/>
            <person name="Grigoriev I.V."/>
            <person name="Lucas S.M."/>
            <person name="Steele R.E."/>
            <person name="Finnerty J.R."/>
            <person name="Technau U."/>
            <person name="Martindale M.Q."/>
            <person name="Rokhsar D.S."/>
        </authorList>
    </citation>
    <scope>NUCLEOTIDE SEQUENCE [LARGE SCALE GENOMIC DNA]</scope>
    <source>
        <strain evidence="2">CH2 X CH6</strain>
    </source>
</reference>
<dbReference type="InParanoid" id="A7T7R8"/>
<evidence type="ECO:0000313" key="1">
    <source>
        <dbReference type="EMBL" id="EDO27981.1"/>
    </source>
</evidence>
<gene>
    <name evidence="1" type="ORF">NEMVEDRAFT_v1g48239</name>
</gene>
<dbReference type="STRING" id="45351.A7T7R8"/>
<accession>A7T7R8</accession>
<organism evidence="1 2">
    <name type="scientific">Nematostella vectensis</name>
    <name type="common">Starlet sea anemone</name>
    <dbReference type="NCBI Taxonomy" id="45351"/>
    <lineage>
        <taxon>Eukaryota</taxon>
        <taxon>Metazoa</taxon>
        <taxon>Cnidaria</taxon>
        <taxon>Anthozoa</taxon>
        <taxon>Hexacorallia</taxon>
        <taxon>Actiniaria</taxon>
        <taxon>Edwardsiidae</taxon>
        <taxon>Nematostella</taxon>
    </lineage>
</organism>
<dbReference type="HOGENOM" id="CLU_2032432_0_0_1"/>
<feature type="non-terminal residue" evidence="1">
    <location>
        <position position="1"/>
    </location>
</feature>
<name>A7T7R8_NEMVE</name>
<evidence type="ECO:0000313" key="2">
    <source>
        <dbReference type="Proteomes" id="UP000001593"/>
    </source>
</evidence>
<feature type="non-terminal residue" evidence="1">
    <location>
        <position position="122"/>
    </location>
</feature>
<proteinExistence type="predicted"/>
<sequence>SNVGFRDTYNLKTKTPIDKIEKSKIILLNKDSIAIPFEYSYNEFEQKIAFDFKKEENQKYQIELLPGAITDFYNTQNDSLLFTFSTRSLSDYGNLNVITKNINRFPYIIEIITDKGEVIARE</sequence>
<dbReference type="Proteomes" id="UP000001593">
    <property type="component" value="Unassembled WGS sequence"/>
</dbReference>
<dbReference type="EMBL" id="DS472263">
    <property type="protein sequence ID" value="EDO27981.1"/>
    <property type="molecule type" value="Genomic_DNA"/>
</dbReference>
<protein>
    <submittedName>
        <fullName evidence="1">Uncharacterized protein</fullName>
    </submittedName>
</protein>